<evidence type="ECO:0000313" key="5">
    <source>
        <dbReference type="Proteomes" id="UP000198406"/>
    </source>
</evidence>
<name>A0A1Z5JQ89_FISSO</name>
<feature type="transmembrane region" description="Helical" evidence="3">
    <location>
        <begin position="1476"/>
        <end position="1494"/>
    </location>
</feature>
<evidence type="ECO:0000256" key="3">
    <source>
        <dbReference type="SAM" id="Phobius"/>
    </source>
</evidence>
<feature type="transmembrane region" description="Helical" evidence="3">
    <location>
        <begin position="1506"/>
        <end position="1528"/>
    </location>
</feature>
<proteinExistence type="predicted"/>
<dbReference type="Proteomes" id="UP000198406">
    <property type="component" value="Unassembled WGS sequence"/>
</dbReference>
<feature type="coiled-coil region" evidence="1">
    <location>
        <begin position="1247"/>
        <end position="1274"/>
    </location>
</feature>
<comment type="caution">
    <text evidence="4">The sequence shown here is derived from an EMBL/GenBank/DDBJ whole genome shotgun (WGS) entry which is preliminary data.</text>
</comment>
<feature type="coiled-coil region" evidence="1">
    <location>
        <begin position="446"/>
        <end position="494"/>
    </location>
</feature>
<reference evidence="4 5" key="1">
    <citation type="journal article" date="2015" name="Plant Cell">
        <title>Oil accumulation by the oleaginous diatom Fistulifera solaris as revealed by the genome and transcriptome.</title>
        <authorList>
            <person name="Tanaka T."/>
            <person name="Maeda Y."/>
            <person name="Veluchamy A."/>
            <person name="Tanaka M."/>
            <person name="Abida H."/>
            <person name="Marechal E."/>
            <person name="Bowler C."/>
            <person name="Muto M."/>
            <person name="Sunaga Y."/>
            <person name="Tanaka M."/>
            <person name="Yoshino T."/>
            <person name="Taniguchi T."/>
            <person name="Fukuda Y."/>
            <person name="Nemoto M."/>
            <person name="Matsumoto M."/>
            <person name="Wong P.S."/>
            <person name="Aburatani S."/>
            <person name="Fujibuchi W."/>
        </authorList>
    </citation>
    <scope>NUCLEOTIDE SEQUENCE [LARGE SCALE GENOMIC DNA]</scope>
    <source>
        <strain evidence="4 5">JPCC DA0580</strain>
    </source>
</reference>
<keyword evidence="3" id="KW-0812">Transmembrane</keyword>
<dbReference type="EMBL" id="BDSP01000102">
    <property type="protein sequence ID" value="GAX16187.1"/>
    <property type="molecule type" value="Genomic_DNA"/>
</dbReference>
<feature type="compositionally biased region" description="Basic and acidic residues" evidence="2">
    <location>
        <begin position="1564"/>
        <end position="1576"/>
    </location>
</feature>
<accession>A0A1Z5JQ89</accession>
<feature type="coiled-coil region" evidence="1">
    <location>
        <begin position="139"/>
        <end position="287"/>
    </location>
</feature>
<feature type="coiled-coil region" evidence="1">
    <location>
        <begin position="656"/>
        <end position="683"/>
    </location>
</feature>
<evidence type="ECO:0000313" key="4">
    <source>
        <dbReference type="EMBL" id="GAX16187.1"/>
    </source>
</evidence>
<feature type="compositionally biased region" description="Basic and acidic residues" evidence="2">
    <location>
        <begin position="1592"/>
        <end position="1609"/>
    </location>
</feature>
<gene>
    <name evidence="4" type="ORF">FisN_3Hh332</name>
</gene>
<organism evidence="4 5">
    <name type="scientific">Fistulifera solaris</name>
    <name type="common">Oleaginous diatom</name>
    <dbReference type="NCBI Taxonomy" id="1519565"/>
    <lineage>
        <taxon>Eukaryota</taxon>
        <taxon>Sar</taxon>
        <taxon>Stramenopiles</taxon>
        <taxon>Ochrophyta</taxon>
        <taxon>Bacillariophyta</taxon>
        <taxon>Bacillariophyceae</taxon>
        <taxon>Bacillariophycidae</taxon>
        <taxon>Naviculales</taxon>
        <taxon>Naviculaceae</taxon>
        <taxon>Fistulifera</taxon>
    </lineage>
</organism>
<protein>
    <submittedName>
        <fullName evidence="4">Uncharacterized protein</fullName>
    </submittedName>
</protein>
<evidence type="ECO:0000256" key="1">
    <source>
        <dbReference type="SAM" id="Coils"/>
    </source>
</evidence>
<keyword evidence="3" id="KW-0472">Membrane</keyword>
<keyword evidence="1" id="KW-0175">Coiled coil</keyword>
<feature type="coiled-coil region" evidence="1">
    <location>
        <begin position="67"/>
        <end position="109"/>
    </location>
</feature>
<keyword evidence="3" id="KW-1133">Transmembrane helix</keyword>
<feature type="compositionally biased region" description="Acidic residues" evidence="2">
    <location>
        <begin position="1577"/>
        <end position="1591"/>
    </location>
</feature>
<evidence type="ECO:0000256" key="2">
    <source>
        <dbReference type="SAM" id="MobiDB-lite"/>
    </source>
</evidence>
<feature type="coiled-coil region" evidence="1">
    <location>
        <begin position="394"/>
        <end position="421"/>
    </location>
</feature>
<feature type="coiled-coil region" evidence="1">
    <location>
        <begin position="334"/>
        <end position="368"/>
    </location>
</feature>
<feature type="coiled-coil region" evidence="1">
    <location>
        <begin position="527"/>
        <end position="580"/>
    </location>
</feature>
<feature type="region of interest" description="Disordered" evidence="2">
    <location>
        <begin position="1564"/>
        <end position="1616"/>
    </location>
</feature>
<dbReference type="InParanoid" id="A0A1Z5JQ89"/>
<feature type="coiled-coil region" evidence="1">
    <location>
        <begin position="1048"/>
        <end position="1075"/>
    </location>
</feature>
<keyword evidence="5" id="KW-1185">Reference proteome</keyword>
<sequence>MILLYIVSIVEADQPISDVLQKLNSFRRRVIIDVQSALMDQHKTIYQHAKAKDAGRLIGVENCELHVSKFQAEAKEREQVLKKLLDEANRNLETALQQLQHQQQSTQAEIQVQVQVEADEWRAKYSRLLKEQSVKAASLEQVKQENAKLRQEMEDMQTNLREVHHLEQELESLHNVVDAAKNKALENAWIGRQNAESELTELKEKQHALMEELESLRGNAFITDSAKDEALENASIVLQETIDELEVVQRLADTLRLEKEAEKLELRRSFENEINKWRRDYSKLLQHQSTIMTELHQVHADNNILREELNNTLGESMTVDAIKSKALENAWVGRKNAQNELVLANQLLGAMRKQVESLQNLADQREKEVGQIADAASSLAKLQKDFEAETSSKHAGLMERNKELEQNVRKLRKMLEAKTTEYQAAVKSRVLEAEDKWWKQLSSVRNQKDKNILSTKKEEIDNLNRDIKIMSSEIARLRAENDRLVAQLDERHNEILLLSSGTESFARAHEDFKSSAERQIDYLTRRVSETQDLLTQKEEHLAGLNQRLSIISKECDARLLDQASESIEKCKKAVLDCENKSHSQIAAASNATMIAIDAAQQDLRHAYEELYRVTEQNKFMEAKLASQDSQLMSCSTSLKAITLEKADSDNQHKRLLQEAISEVDDLKAILNEKNEDLALLQTTLGEKIDETEMLVEKAAFEAAAEWQHSLIQVKRDCQTRYQKAEAFDETQETLRETISTLEATTLVNTELRESLDHCRLESAQFAETSNMFSKLYDQCQGQLADSAEQFKVKVADIEASATEKIEASASELLSCRNLLNKSENLCNSLLVTSQQNCKTEVESIKVSLEQEMVAHQTSAMSDFDKAAEKADQLLSDCRRDLDRLSVAAQGLSKFQTIVDERAAEVQHSLSAELEFVKAELLRKDKQVEQLTLQLEIDTVATADRIRDLEDSCIQKLSWVENSNEVKLQSLEESKDSALLKFQLCSEEMTYAQSEITRLNSAVAKVSEEMVILDANFQQKQREAIEMLVQLSQKEEMFKSMRAAAVTQHDEMERKYQNAIRDIEQEKDAEINAERESCREKLNEFSQSCTSMLNKSDGYEIKTVVEYSVSQKFWSFFGHESQVYNEHHLQAAIEQRTVEWKRKFQDLEDKSRALLLQTEEALQICYEYSDEKLRSKTIELHETCQRRLDEQESDYIALARNLTLDLRHAAQQQQKAEIAFATATEEMELLLANKVQMNEILTGLRTHNAELIKEADMLDEQLHEIQQELAQVTRDAAYWREVYERRQYVNITHIREDTGFAVKEATKNIEVLLGTAEEFVRSAIPFVLDLVRRIQGMAALLVEQLHQFYDAHLKHNVKEALDVGRDTCSRVATHIFQLYTEHLKHYVDQLLDSGRATYDDVAIPLFKEIDREWKVLQTKMRLAVGFLVEKVVIRFAEICPRLSLLLDTVEKHADPGLVQGSRIHLKSLCLDPEKTSVIFLKLLGVLLGVICAILLRRYLLASFRTLIRVLVWPVQVVTSVALAPFLFIFRSSLFLHCRLFARSAREKKVHQPDFSDEQSCKIMEEDQKETEVHRPESCDEQSCELTEEDQDEEKGHQADFREEKQFKLTAEDEEQCQ</sequence>